<dbReference type="InterPro" id="IPR047760">
    <property type="entry name" value="XaxB-like"/>
</dbReference>
<dbReference type="Proteomes" id="UP001629523">
    <property type="component" value="Unassembled WGS sequence"/>
</dbReference>
<name>A0ABW9EUL5_9GAMM</name>
<evidence type="ECO:0000313" key="2">
    <source>
        <dbReference type="Proteomes" id="UP001629523"/>
    </source>
</evidence>
<comment type="caution">
    <text evidence="1">The sequence shown here is derived from an EMBL/GenBank/DDBJ whole genome shotgun (WGS) entry which is preliminary data.</text>
</comment>
<dbReference type="EMBL" id="JBBEST010000001">
    <property type="protein sequence ID" value="MFM1345699.1"/>
    <property type="molecule type" value="Genomic_DNA"/>
</dbReference>
<keyword evidence="2" id="KW-1185">Reference proteome</keyword>
<evidence type="ECO:0000313" key="1">
    <source>
        <dbReference type="EMBL" id="MFM1345699.1"/>
    </source>
</evidence>
<sequence length="265" mass="29967">MAGINTFPCSCLNYPDINIKTFSQGVKDIFRLAQVKTAGAEALQEKALRVSFYSQRLDIIVRESLSTLQAKLKNTLALTYFTNLDEIDETLISHDIDEESKTEMCKERVNLINSLDNDIAQLKKLFIEKTELLDKSASSLHNVVIIEGIDAILQTEKLRRKQLTKDITAKKLNNQMDIASPRLTELNRQLEQSEKLISGVNVIIKITQEKSAVVAEAEKLSRAWHQFINEMTALQGTVVSEVGLSKPLLKQLSYLESLIKQFTQR</sequence>
<protein>
    <submittedName>
        <fullName evidence="1">Alpha-xenorhabdolysin family binary toxin subunit B</fullName>
    </submittedName>
</protein>
<reference evidence="1 2" key="1">
    <citation type="journal article" date="2024" name="Infect. Genet. Evol.">
        <title>Characteristics and comparative genome analysis of Yersinia enterocolitica and related species associated with human infections in Switzerland 2019-2023.</title>
        <authorList>
            <person name="Stevens M.J.A."/>
            <person name="Horlbog J.A."/>
            <person name="Diethelm A."/>
            <person name="Stephan R."/>
            <person name="Nuesch-Inderbinen M."/>
        </authorList>
    </citation>
    <scope>NUCLEOTIDE SEQUENCE [LARGE SCALE GENOMIC DNA]</scope>
    <source>
        <strain evidence="1 2">N20-0302</strain>
    </source>
</reference>
<proteinExistence type="predicted"/>
<dbReference type="RefSeq" id="WP_408573348.1">
    <property type="nucleotide sequence ID" value="NZ_JBBEST010000001.1"/>
</dbReference>
<accession>A0ABW9EUL5</accession>
<organism evidence="1 2">
    <name type="scientific">Yersinia proxima</name>
    <dbReference type="NCBI Taxonomy" id="2890316"/>
    <lineage>
        <taxon>Bacteria</taxon>
        <taxon>Pseudomonadati</taxon>
        <taxon>Pseudomonadota</taxon>
        <taxon>Gammaproteobacteria</taxon>
        <taxon>Enterobacterales</taxon>
        <taxon>Yersiniaceae</taxon>
        <taxon>Yersinia</taxon>
    </lineage>
</organism>
<gene>
    <name evidence="1" type="ORF">WFP14_03930</name>
</gene>
<dbReference type="NCBIfam" id="NF033927">
    <property type="entry name" value="alph_xenorhab_B"/>
    <property type="match status" value="1"/>
</dbReference>